<gene>
    <name evidence="3" type="ORF">GCM10009554_27750</name>
</gene>
<comment type="caution">
    <text evidence="3">The sequence shown here is derived from an EMBL/GenBank/DDBJ whole genome shotgun (WGS) entry which is preliminary data.</text>
</comment>
<dbReference type="PANTHER" id="PTHR43048:SF4">
    <property type="entry name" value="RING-CLEAVING DIOXYGENASE-RELATED"/>
    <property type="match status" value="1"/>
</dbReference>
<keyword evidence="1" id="KW-0479">Metal-binding</keyword>
<dbReference type="InterPro" id="IPR037523">
    <property type="entry name" value="VOC_core"/>
</dbReference>
<dbReference type="InterPro" id="IPR004360">
    <property type="entry name" value="Glyas_Fos-R_dOase_dom"/>
</dbReference>
<dbReference type="Proteomes" id="UP001500542">
    <property type="component" value="Unassembled WGS sequence"/>
</dbReference>
<keyword evidence="4" id="KW-1185">Reference proteome</keyword>
<sequence length="131" mass="13973">MSVSPVAGLDELEVITLLVDDVAGCKEFYVGVFGLEVIFEDEDSALLKLRNLMLNLVTVAEVPLLIGPATAGSGGRSLFTIRVDDVDTTAAELKAHGVELVNGPIDRPWGRRTAAFADPAGNHWEIAQIIS</sequence>
<feature type="domain" description="VOC" evidence="2">
    <location>
        <begin position="11"/>
        <end position="129"/>
    </location>
</feature>
<dbReference type="Pfam" id="PF00903">
    <property type="entry name" value="Glyoxalase"/>
    <property type="match status" value="1"/>
</dbReference>
<proteinExistence type="predicted"/>
<reference evidence="3 4" key="1">
    <citation type="journal article" date="2019" name="Int. J. Syst. Evol. Microbiol.">
        <title>The Global Catalogue of Microorganisms (GCM) 10K type strain sequencing project: providing services to taxonomists for standard genome sequencing and annotation.</title>
        <authorList>
            <consortium name="The Broad Institute Genomics Platform"/>
            <consortium name="The Broad Institute Genome Sequencing Center for Infectious Disease"/>
            <person name="Wu L."/>
            <person name="Ma J."/>
        </authorList>
    </citation>
    <scope>NUCLEOTIDE SEQUENCE [LARGE SCALE GENOMIC DNA]</scope>
    <source>
        <strain evidence="3 4">JCM 10977</strain>
    </source>
</reference>
<evidence type="ECO:0000256" key="1">
    <source>
        <dbReference type="ARBA" id="ARBA00022723"/>
    </source>
</evidence>
<dbReference type="Gene3D" id="3.10.180.10">
    <property type="entry name" value="2,3-Dihydroxybiphenyl 1,2-Dioxygenase, domain 1"/>
    <property type="match status" value="1"/>
</dbReference>
<dbReference type="EMBL" id="BAAAHK010000006">
    <property type="protein sequence ID" value="GAA0938600.1"/>
    <property type="molecule type" value="Genomic_DNA"/>
</dbReference>
<evidence type="ECO:0000259" key="2">
    <source>
        <dbReference type="PROSITE" id="PS51819"/>
    </source>
</evidence>
<evidence type="ECO:0000313" key="3">
    <source>
        <dbReference type="EMBL" id="GAA0938600.1"/>
    </source>
</evidence>
<dbReference type="RefSeq" id="WP_343968744.1">
    <property type="nucleotide sequence ID" value="NZ_BAAAHK010000006.1"/>
</dbReference>
<dbReference type="PANTHER" id="PTHR43048">
    <property type="entry name" value="METHYLMALONYL-COA EPIMERASE"/>
    <property type="match status" value="1"/>
</dbReference>
<dbReference type="PROSITE" id="PS51819">
    <property type="entry name" value="VOC"/>
    <property type="match status" value="1"/>
</dbReference>
<dbReference type="SUPFAM" id="SSF54593">
    <property type="entry name" value="Glyoxalase/Bleomycin resistance protein/Dihydroxybiphenyl dioxygenase"/>
    <property type="match status" value="1"/>
</dbReference>
<organism evidence="3 4">
    <name type="scientific">Kribbella koreensis</name>
    <dbReference type="NCBI Taxonomy" id="57909"/>
    <lineage>
        <taxon>Bacteria</taxon>
        <taxon>Bacillati</taxon>
        <taxon>Actinomycetota</taxon>
        <taxon>Actinomycetes</taxon>
        <taxon>Propionibacteriales</taxon>
        <taxon>Kribbellaceae</taxon>
        <taxon>Kribbella</taxon>
    </lineage>
</organism>
<accession>A0ABN1Q8J8</accession>
<protein>
    <recommendedName>
        <fullName evidence="2">VOC domain-containing protein</fullName>
    </recommendedName>
</protein>
<name>A0ABN1Q8J8_9ACTN</name>
<evidence type="ECO:0000313" key="4">
    <source>
        <dbReference type="Proteomes" id="UP001500542"/>
    </source>
</evidence>
<dbReference type="InterPro" id="IPR051785">
    <property type="entry name" value="MMCE/EMCE_epimerase"/>
</dbReference>
<dbReference type="InterPro" id="IPR029068">
    <property type="entry name" value="Glyas_Bleomycin-R_OHBP_Dase"/>
</dbReference>